<accession>A0ABD5YX65</accession>
<dbReference type="RefSeq" id="WP_382267629.1">
    <property type="nucleotide sequence ID" value="NZ_JBHTAR010000001.1"/>
</dbReference>
<dbReference type="Gene3D" id="2.30.30.690">
    <property type="match status" value="1"/>
</dbReference>
<evidence type="ECO:0000256" key="1">
    <source>
        <dbReference type="ARBA" id="ARBA00007287"/>
    </source>
</evidence>
<keyword evidence="7" id="KW-1185">Reference proteome</keyword>
<dbReference type="InterPro" id="IPR021586">
    <property type="entry name" value="Tscrpt_reg_TrmB_C"/>
</dbReference>
<dbReference type="AlphaFoldDB" id="A0ABD5YX65"/>
<keyword evidence="2" id="KW-0175">Coiled coil</keyword>
<dbReference type="Pfam" id="PF25270">
    <property type="entry name" value="Khk"/>
    <property type="match status" value="1"/>
</dbReference>
<dbReference type="Gene3D" id="3.40.1190.20">
    <property type="match status" value="1"/>
</dbReference>
<sequence length="762" mass="84880">MSELNTQGAFGHSGLRETLTENVGMSSSEADVYLALVQYGKQSMTEIADHSGVPKQRVYDVVDGLRSDGFVEIVDEYPKKAYAVDPAETIEPLIDRLHRAEDELESLYERVEEIEGGISLFKSRASIEKHVREVLDEAEESVYLTIPFSELDTFATDIRAVRERGARVLLVISNLPEAQIGEDAVTIDEQYLDVADRIRGIKSNEEFLLTADRRSAIFWTDVDETRMTSDQQGYRITNPELAFTLDRFLDESIWPLTKPVANRDTDPTYPERYLRMRNCLIDLREATETHPLRSFRVEFEGHDVESREEVTKRGTLVGYHYSPFDRRAYMQLDVNGEGVVTVGGWKATLEDYEARRITIELHEDRRVGNQMDDETARHLESCRTALPETLDGVTIEPVFGFDGFVDRVREMVDTRQGSDSYDQLDELQTFGDRLSRSAASDTSFTNEWIQTDLRCGGHTSHLSRAFGRFDYAPTLVGAFGKPIEDVFLEEFGEYDVFSYGAPTITDAVEFNDGKLMLQETGDLPSLDWATLRGEIGLEMLADAVDGSTVLGIGYWASAPSMPTVWDGIREELWPLLDDPPDRIFVDPADVRQLSTDLLAEGAPALERLDDCAPVTVSANRGETGVFADLGSSTGDERPLVDTVEDARDALGVTRFVGHSPTESAVCGPDGTFRSVVPRVDDPELTTSAGDHFNAGLVLAQHLDLGDGASLVLGNALAGHFVRHGEPPTYDQLGPSSRSTKPSSTNDNGTDFTQRRHEDVRRR</sequence>
<comment type="caution">
    <text evidence="6">The sequence shown here is derived from an EMBL/GenBank/DDBJ whole genome shotgun (WGS) entry which is preliminary data.</text>
</comment>
<proteinExistence type="inferred from homology"/>
<evidence type="ECO:0000259" key="4">
    <source>
        <dbReference type="Pfam" id="PF01978"/>
    </source>
</evidence>
<evidence type="ECO:0000313" key="7">
    <source>
        <dbReference type="Proteomes" id="UP001596447"/>
    </source>
</evidence>
<feature type="coiled-coil region" evidence="2">
    <location>
        <begin position="90"/>
        <end position="117"/>
    </location>
</feature>
<name>A0ABD5YX65_9EURY</name>
<dbReference type="Pfam" id="PF11495">
    <property type="entry name" value="Regulator_TrmB"/>
    <property type="match status" value="1"/>
</dbReference>
<feature type="compositionally biased region" description="Basic and acidic residues" evidence="3">
    <location>
        <begin position="752"/>
        <end position="762"/>
    </location>
</feature>
<protein>
    <submittedName>
        <fullName evidence="6">TrmB family transcriptional regulator</fullName>
    </submittedName>
</protein>
<comment type="similarity">
    <text evidence="1">Belongs to the transcriptional regulator TrmB family.</text>
</comment>
<dbReference type="InterPro" id="IPR051797">
    <property type="entry name" value="TrmB-like"/>
</dbReference>
<dbReference type="InterPro" id="IPR029056">
    <property type="entry name" value="Ribokinase-like"/>
</dbReference>
<evidence type="ECO:0000313" key="6">
    <source>
        <dbReference type="EMBL" id="MFC7197947.1"/>
    </source>
</evidence>
<dbReference type="Pfam" id="PF01978">
    <property type="entry name" value="TrmB"/>
    <property type="match status" value="1"/>
</dbReference>
<evidence type="ECO:0000256" key="3">
    <source>
        <dbReference type="SAM" id="MobiDB-lite"/>
    </source>
</evidence>
<dbReference type="PANTHER" id="PTHR34293">
    <property type="entry name" value="HTH-TYPE TRANSCRIPTIONAL REGULATOR TRMBL2"/>
    <property type="match status" value="1"/>
</dbReference>
<dbReference type="InterPro" id="IPR057621">
    <property type="entry name" value="Khk_prokaryotic"/>
</dbReference>
<dbReference type="InterPro" id="IPR002831">
    <property type="entry name" value="Tscrpt_reg_TrmB_N"/>
</dbReference>
<dbReference type="SUPFAM" id="SSF46785">
    <property type="entry name" value="Winged helix' DNA-binding domain"/>
    <property type="match status" value="1"/>
</dbReference>
<feature type="domain" description="Transcription regulator TrmB C-terminal" evidence="5">
    <location>
        <begin position="118"/>
        <end position="360"/>
    </location>
</feature>
<reference evidence="6 7" key="1">
    <citation type="journal article" date="2019" name="Int. J. Syst. Evol. Microbiol.">
        <title>The Global Catalogue of Microorganisms (GCM) 10K type strain sequencing project: providing services to taxonomists for standard genome sequencing and annotation.</title>
        <authorList>
            <consortium name="The Broad Institute Genomics Platform"/>
            <consortium name="The Broad Institute Genome Sequencing Center for Infectious Disease"/>
            <person name="Wu L."/>
            <person name="Ma J."/>
        </authorList>
    </citation>
    <scope>NUCLEOTIDE SEQUENCE [LARGE SCALE GENOMIC DNA]</scope>
    <source>
        <strain evidence="6 7">XZGYJ-43</strain>
    </source>
</reference>
<dbReference type="InterPro" id="IPR036390">
    <property type="entry name" value="WH_DNA-bd_sf"/>
</dbReference>
<dbReference type="InterPro" id="IPR036388">
    <property type="entry name" value="WH-like_DNA-bd_sf"/>
</dbReference>
<evidence type="ECO:0000256" key="2">
    <source>
        <dbReference type="SAM" id="Coils"/>
    </source>
</evidence>
<dbReference type="Gene3D" id="1.10.10.10">
    <property type="entry name" value="Winged helix-like DNA-binding domain superfamily/Winged helix DNA-binding domain"/>
    <property type="match status" value="1"/>
</dbReference>
<dbReference type="Proteomes" id="UP001596447">
    <property type="component" value="Unassembled WGS sequence"/>
</dbReference>
<evidence type="ECO:0000259" key="5">
    <source>
        <dbReference type="Pfam" id="PF11495"/>
    </source>
</evidence>
<dbReference type="PANTHER" id="PTHR34293:SF1">
    <property type="entry name" value="HTH-TYPE TRANSCRIPTIONAL REGULATOR TRMBL2"/>
    <property type="match status" value="1"/>
</dbReference>
<feature type="compositionally biased region" description="Polar residues" evidence="3">
    <location>
        <begin position="733"/>
        <end position="751"/>
    </location>
</feature>
<gene>
    <name evidence="6" type="ORF">ACFQJ9_00230</name>
</gene>
<feature type="domain" description="Transcription regulator TrmB N-terminal" evidence="4">
    <location>
        <begin position="22"/>
        <end position="86"/>
    </location>
</feature>
<organism evidence="6 7">
    <name type="scientific">Halospeciosus flavus</name>
    <dbReference type="NCBI Taxonomy" id="3032283"/>
    <lineage>
        <taxon>Archaea</taxon>
        <taxon>Methanobacteriati</taxon>
        <taxon>Methanobacteriota</taxon>
        <taxon>Stenosarchaea group</taxon>
        <taxon>Halobacteria</taxon>
        <taxon>Halobacteriales</taxon>
        <taxon>Halobacteriaceae</taxon>
        <taxon>Halospeciosus</taxon>
    </lineage>
</organism>
<dbReference type="EMBL" id="JBHTAR010000001">
    <property type="protein sequence ID" value="MFC7197947.1"/>
    <property type="molecule type" value="Genomic_DNA"/>
</dbReference>
<dbReference type="SUPFAM" id="SSF159071">
    <property type="entry name" value="TrmB C-terminal domain-like"/>
    <property type="match status" value="1"/>
</dbReference>
<dbReference type="SUPFAM" id="SSF53613">
    <property type="entry name" value="Ribokinase-like"/>
    <property type="match status" value="1"/>
</dbReference>
<feature type="region of interest" description="Disordered" evidence="3">
    <location>
        <begin position="725"/>
        <end position="762"/>
    </location>
</feature>